<comment type="subcellular location">
    <subcellularLocation>
        <location evidence="1">Membrane</location>
        <topology evidence="1">Multi-pass membrane protein</topology>
    </subcellularLocation>
</comment>
<keyword evidence="4 6" id="KW-0472">Membrane</keyword>
<feature type="region of interest" description="Disordered" evidence="5">
    <location>
        <begin position="1"/>
        <end position="37"/>
    </location>
</feature>
<evidence type="ECO:0000313" key="9">
    <source>
        <dbReference type="Proteomes" id="UP000247498"/>
    </source>
</evidence>
<dbReference type="Pfam" id="PF03151">
    <property type="entry name" value="TPT"/>
    <property type="match status" value="1"/>
</dbReference>
<keyword evidence="2 6" id="KW-0812">Transmembrane</keyword>
<dbReference type="EMBL" id="BDRX01000143">
    <property type="protein sequence ID" value="GBF99029.1"/>
    <property type="molecule type" value="Genomic_DNA"/>
</dbReference>
<protein>
    <recommendedName>
        <fullName evidence="7">Sugar phosphate transporter domain-containing protein</fullName>
    </recommendedName>
</protein>
<keyword evidence="3 6" id="KW-1133">Transmembrane helix</keyword>
<evidence type="ECO:0000256" key="1">
    <source>
        <dbReference type="ARBA" id="ARBA00004141"/>
    </source>
</evidence>
<dbReference type="OrthoDB" id="5547497at2759"/>
<evidence type="ECO:0000256" key="4">
    <source>
        <dbReference type="ARBA" id="ARBA00023136"/>
    </source>
</evidence>
<evidence type="ECO:0000256" key="2">
    <source>
        <dbReference type="ARBA" id="ARBA00022692"/>
    </source>
</evidence>
<dbReference type="PANTHER" id="PTHR11132">
    <property type="entry name" value="SOLUTE CARRIER FAMILY 35"/>
    <property type="match status" value="1"/>
</dbReference>
<evidence type="ECO:0000313" key="8">
    <source>
        <dbReference type="EMBL" id="GBF99029.1"/>
    </source>
</evidence>
<sequence length="352" mass="36732">MIRAKSAAGSRPSIAGDVEEGAPLITPQSPVSDSGAGRAGGAPQWLLTAGYGVTNLASVVTIVVANKKVLYTHKFSFVVTLTLLHSVFTAAGMLAMGAGGVFQPRRISRQEAFKIAAVYVGFIVANNLSIQLNPLGFYQMSKLSITPVLVFIEWVWYAKPASPRVLASIAVLMVGVGLCSVSDVQLSSNPAGVAAAVGAVLVAALYQVWAGAKQKELGLNGMQLLHQVSPASVVLLVPLAPLLEPFGIFNPRPGTVLGYRPSPEAVAWILGSSVLGLIVTLSTFLFIGATSSLTYNVVGHLKTVLIVGSGVAFFGEGMGVKKGVGLVVALCGIFWYSHIKLEESRKADDASK</sequence>
<feature type="transmembrane region" description="Helical" evidence="6">
    <location>
        <begin position="112"/>
        <end position="130"/>
    </location>
</feature>
<feature type="transmembrane region" description="Helical" evidence="6">
    <location>
        <begin position="77"/>
        <end position="100"/>
    </location>
</feature>
<keyword evidence="9" id="KW-1185">Reference proteome</keyword>
<feature type="transmembrane region" description="Helical" evidence="6">
    <location>
        <begin position="293"/>
        <end position="314"/>
    </location>
</feature>
<dbReference type="Proteomes" id="UP000247498">
    <property type="component" value="Unassembled WGS sequence"/>
</dbReference>
<dbReference type="FunCoup" id="A0A2V0PHH9">
    <property type="interactions" value="20"/>
</dbReference>
<dbReference type="GO" id="GO:0016020">
    <property type="term" value="C:membrane"/>
    <property type="evidence" value="ECO:0007669"/>
    <property type="project" value="UniProtKB-SubCell"/>
</dbReference>
<feature type="domain" description="Sugar phosphate transporter" evidence="7">
    <location>
        <begin position="60"/>
        <end position="337"/>
    </location>
</feature>
<dbReference type="InterPro" id="IPR050186">
    <property type="entry name" value="TPT_transporter"/>
</dbReference>
<proteinExistence type="predicted"/>
<feature type="transmembrane region" description="Helical" evidence="6">
    <location>
        <begin position="224"/>
        <end position="243"/>
    </location>
</feature>
<feature type="transmembrane region" description="Helical" evidence="6">
    <location>
        <begin position="45"/>
        <end position="65"/>
    </location>
</feature>
<accession>A0A2V0PHH9</accession>
<comment type="caution">
    <text evidence="8">The sequence shown here is derived from an EMBL/GenBank/DDBJ whole genome shotgun (WGS) entry which is preliminary data.</text>
</comment>
<evidence type="ECO:0000256" key="5">
    <source>
        <dbReference type="SAM" id="MobiDB-lite"/>
    </source>
</evidence>
<feature type="transmembrane region" description="Helical" evidence="6">
    <location>
        <begin position="136"/>
        <end position="158"/>
    </location>
</feature>
<evidence type="ECO:0000256" key="3">
    <source>
        <dbReference type="ARBA" id="ARBA00022989"/>
    </source>
</evidence>
<reference evidence="8 9" key="1">
    <citation type="journal article" date="2018" name="Sci. Rep.">
        <title>Raphidocelis subcapitata (=Pseudokirchneriella subcapitata) provides an insight into genome evolution and environmental adaptations in the Sphaeropleales.</title>
        <authorList>
            <person name="Suzuki S."/>
            <person name="Yamaguchi H."/>
            <person name="Nakajima N."/>
            <person name="Kawachi M."/>
        </authorList>
    </citation>
    <scope>NUCLEOTIDE SEQUENCE [LARGE SCALE GENOMIC DNA]</scope>
    <source>
        <strain evidence="8 9">NIES-35</strain>
    </source>
</reference>
<feature type="transmembrane region" description="Helical" evidence="6">
    <location>
        <begin position="265"/>
        <end position="286"/>
    </location>
</feature>
<evidence type="ECO:0000259" key="7">
    <source>
        <dbReference type="Pfam" id="PF03151"/>
    </source>
</evidence>
<evidence type="ECO:0000256" key="6">
    <source>
        <dbReference type="SAM" id="Phobius"/>
    </source>
</evidence>
<dbReference type="InParanoid" id="A0A2V0PHH9"/>
<gene>
    <name evidence="8" type="ORF">Rsub_11974</name>
</gene>
<organism evidence="8 9">
    <name type="scientific">Raphidocelis subcapitata</name>
    <dbReference type="NCBI Taxonomy" id="307507"/>
    <lineage>
        <taxon>Eukaryota</taxon>
        <taxon>Viridiplantae</taxon>
        <taxon>Chlorophyta</taxon>
        <taxon>core chlorophytes</taxon>
        <taxon>Chlorophyceae</taxon>
        <taxon>CS clade</taxon>
        <taxon>Sphaeropleales</taxon>
        <taxon>Selenastraceae</taxon>
        <taxon>Raphidocelis</taxon>
    </lineage>
</organism>
<feature type="transmembrane region" description="Helical" evidence="6">
    <location>
        <begin position="192"/>
        <end position="212"/>
    </location>
</feature>
<dbReference type="AlphaFoldDB" id="A0A2V0PHH9"/>
<name>A0A2V0PHH9_9CHLO</name>
<feature type="transmembrane region" description="Helical" evidence="6">
    <location>
        <begin position="165"/>
        <end position="186"/>
    </location>
</feature>
<feature type="transmembrane region" description="Helical" evidence="6">
    <location>
        <begin position="320"/>
        <end position="337"/>
    </location>
</feature>
<dbReference type="InterPro" id="IPR004853">
    <property type="entry name" value="Sugar_P_trans_dom"/>
</dbReference>